<keyword evidence="10" id="KW-1015">Disulfide bond</keyword>
<evidence type="ECO:0000256" key="2">
    <source>
        <dbReference type="ARBA" id="ARBA00004496"/>
    </source>
</evidence>
<dbReference type="PRINTS" id="PR00411">
    <property type="entry name" value="PNDRDTASEI"/>
</dbReference>
<dbReference type="Gene3D" id="3.50.50.60">
    <property type="entry name" value="FAD/NAD(P)-binding domain"/>
    <property type="match status" value="2"/>
</dbReference>
<dbReference type="InterPro" id="IPR001100">
    <property type="entry name" value="Pyr_nuc-diS_OxRdtase"/>
</dbReference>
<dbReference type="AlphaFoldDB" id="A0A3B0YRQ5"/>
<comment type="subcellular location">
    <subcellularLocation>
        <location evidence="2">Cytoplasm</location>
    </subcellularLocation>
</comment>
<evidence type="ECO:0000256" key="9">
    <source>
        <dbReference type="ARBA" id="ARBA00023027"/>
    </source>
</evidence>
<dbReference type="GO" id="GO:0004148">
    <property type="term" value="F:dihydrolipoyl dehydrogenase (NADH) activity"/>
    <property type="evidence" value="ECO:0007669"/>
    <property type="project" value="InterPro"/>
</dbReference>
<dbReference type="SUPFAM" id="SSF51905">
    <property type="entry name" value="FAD/NAD(P)-binding domain"/>
    <property type="match status" value="1"/>
</dbReference>
<dbReference type="InterPro" id="IPR050151">
    <property type="entry name" value="Class-I_Pyr_Nuc-Dis_Oxidored"/>
</dbReference>
<keyword evidence="7" id="KW-0274">FAD</keyword>
<keyword evidence="9" id="KW-0520">NAD</keyword>
<feature type="domain" description="Pyridine nucleotide-disulphide oxidoreductase dimerisation" evidence="12">
    <location>
        <begin position="354"/>
        <end position="463"/>
    </location>
</feature>
<dbReference type="InterPro" id="IPR016156">
    <property type="entry name" value="FAD/NAD-linked_Rdtase_dimer_sf"/>
</dbReference>
<evidence type="ECO:0000256" key="8">
    <source>
        <dbReference type="ARBA" id="ARBA00023002"/>
    </source>
</evidence>
<evidence type="ECO:0000256" key="10">
    <source>
        <dbReference type="ARBA" id="ARBA00023157"/>
    </source>
</evidence>
<gene>
    <name evidence="14" type="ORF">MNBD_GAMMA13-1567</name>
</gene>
<dbReference type="NCBIfam" id="TIGR01350">
    <property type="entry name" value="lipoamide_DH"/>
    <property type="match status" value="1"/>
</dbReference>
<comment type="similarity">
    <text evidence="3">Belongs to the class-I pyridine nucleotide-disulfide oxidoreductase family.</text>
</comment>
<dbReference type="Pfam" id="PF07992">
    <property type="entry name" value="Pyr_redox_2"/>
    <property type="match status" value="1"/>
</dbReference>
<dbReference type="InterPro" id="IPR004099">
    <property type="entry name" value="Pyr_nucl-diS_OxRdtase_dimer"/>
</dbReference>
<evidence type="ECO:0000256" key="5">
    <source>
        <dbReference type="ARBA" id="ARBA00022490"/>
    </source>
</evidence>
<dbReference type="PANTHER" id="PTHR22912:SF224">
    <property type="entry name" value="DIHYDROLIPOYL DEHYDROGENASE"/>
    <property type="match status" value="1"/>
</dbReference>
<keyword evidence="11" id="KW-0676">Redox-active center</keyword>
<evidence type="ECO:0000256" key="1">
    <source>
        <dbReference type="ARBA" id="ARBA00001974"/>
    </source>
</evidence>
<dbReference type="PANTHER" id="PTHR22912">
    <property type="entry name" value="DISULFIDE OXIDOREDUCTASE"/>
    <property type="match status" value="1"/>
</dbReference>
<organism evidence="14">
    <name type="scientific">hydrothermal vent metagenome</name>
    <dbReference type="NCBI Taxonomy" id="652676"/>
    <lineage>
        <taxon>unclassified sequences</taxon>
        <taxon>metagenomes</taxon>
        <taxon>ecological metagenomes</taxon>
    </lineage>
</organism>
<keyword evidence="8 14" id="KW-0560">Oxidoreductase</keyword>
<dbReference type="GO" id="GO:0050660">
    <property type="term" value="F:flavin adenine dinucleotide binding"/>
    <property type="evidence" value="ECO:0007669"/>
    <property type="project" value="InterPro"/>
</dbReference>
<feature type="domain" description="FAD/NAD(P)-binding" evidence="13">
    <location>
        <begin position="5"/>
        <end position="335"/>
    </location>
</feature>
<evidence type="ECO:0000256" key="11">
    <source>
        <dbReference type="ARBA" id="ARBA00023284"/>
    </source>
</evidence>
<proteinExistence type="inferred from homology"/>
<accession>A0A3B0YRQ5</accession>
<evidence type="ECO:0000256" key="4">
    <source>
        <dbReference type="ARBA" id="ARBA00016961"/>
    </source>
</evidence>
<evidence type="ECO:0000313" key="14">
    <source>
        <dbReference type="EMBL" id="VAW82141.1"/>
    </source>
</evidence>
<protein>
    <recommendedName>
        <fullName evidence="4">Dihydrolipoyl dehydrogenase</fullName>
    </recommendedName>
</protein>
<comment type="cofactor">
    <cofactor evidence="1">
        <name>FAD</name>
        <dbReference type="ChEBI" id="CHEBI:57692"/>
    </cofactor>
</comment>
<reference evidence="14" key="1">
    <citation type="submission" date="2018-06" db="EMBL/GenBank/DDBJ databases">
        <authorList>
            <person name="Zhirakovskaya E."/>
        </authorList>
    </citation>
    <scope>NUCLEOTIDE SEQUENCE</scope>
</reference>
<dbReference type="PRINTS" id="PR00368">
    <property type="entry name" value="FADPNR"/>
</dbReference>
<dbReference type="FunFam" id="3.30.390.30:FF:000001">
    <property type="entry name" value="Dihydrolipoyl dehydrogenase"/>
    <property type="match status" value="1"/>
</dbReference>
<evidence type="ECO:0000256" key="6">
    <source>
        <dbReference type="ARBA" id="ARBA00022630"/>
    </source>
</evidence>
<dbReference type="InterPro" id="IPR023753">
    <property type="entry name" value="FAD/NAD-binding_dom"/>
</dbReference>
<dbReference type="InterPro" id="IPR006258">
    <property type="entry name" value="Lipoamide_DH"/>
</dbReference>
<dbReference type="InterPro" id="IPR036188">
    <property type="entry name" value="FAD/NAD-bd_sf"/>
</dbReference>
<dbReference type="Pfam" id="PF02852">
    <property type="entry name" value="Pyr_redox_dim"/>
    <property type="match status" value="1"/>
</dbReference>
<evidence type="ECO:0000259" key="12">
    <source>
        <dbReference type="Pfam" id="PF02852"/>
    </source>
</evidence>
<dbReference type="InterPro" id="IPR012999">
    <property type="entry name" value="Pyr_OxRdtase_I_AS"/>
</dbReference>
<dbReference type="SUPFAM" id="SSF55424">
    <property type="entry name" value="FAD/NAD-linked reductases, dimerisation (C-terminal) domain"/>
    <property type="match status" value="1"/>
</dbReference>
<dbReference type="Gene3D" id="3.30.390.30">
    <property type="match status" value="1"/>
</dbReference>
<sequence>MSNSYDVIVIGAGPAGYVAAIRCAQLGLRTACIDQWLDPDGEPVLGGTCLNVGCIPSKSLLESSEHYVQAQQGLGDHGIDVSTVTLNLTAMQARKQRIVRELTQGIQQLFKANKIDWIQGCGQLLAGQHVSVNVSGQVSEYQATNIILAPGSSPVQLDRIPWDNDIVVDSAGALALEHVPRRLGVIGAGVIGLELGSVWRRLGAEQVTLLEAQDQFLPMADEQVAKEALKAYTQQGLDIQLGCRVTTAEVKAGQVDIVYQDADGNEQAATYDKLIVAVGRRPNTEALAVDEAGLLLDEWGFVHINEQCRTNLPGIYAIGDAVRGPMLAHKGSEEGVMVAELIAGHAARVNYELIPSVIYTLPEVAWVGKTEQALKAVNADYRAGVFPFVASGRARAMGQTGGFVKLLADKQTDRILGAHLIGPQCSELVAELVVVMQLGGSIEDLCMTVFAHPSLSESVHEAALDVDGRAMHMVSRKRND</sequence>
<keyword evidence="5" id="KW-0963">Cytoplasm</keyword>
<dbReference type="PIRSF" id="PIRSF000350">
    <property type="entry name" value="Mercury_reductase_MerA"/>
    <property type="match status" value="1"/>
</dbReference>
<evidence type="ECO:0000256" key="7">
    <source>
        <dbReference type="ARBA" id="ARBA00022827"/>
    </source>
</evidence>
<dbReference type="GO" id="GO:0005737">
    <property type="term" value="C:cytoplasm"/>
    <property type="evidence" value="ECO:0007669"/>
    <property type="project" value="UniProtKB-SubCell"/>
</dbReference>
<dbReference type="GO" id="GO:0006103">
    <property type="term" value="P:2-oxoglutarate metabolic process"/>
    <property type="evidence" value="ECO:0007669"/>
    <property type="project" value="TreeGrafter"/>
</dbReference>
<evidence type="ECO:0000259" key="13">
    <source>
        <dbReference type="Pfam" id="PF07992"/>
    </source>
</evidence>
<name>A0A3B0YRQ5_9ZZZZ</name>
<dbReference type="EMBL" id="UOFK01000299">
    <property type="protein sequence ID" value="VAW82141.1"/>
    <property type="molecule type" value="Genomic_DNA"/>
</dbReference>
<dbReference type="PROSITE" id="PS00076">
    <property type="entry name" value="PYRIDINE_REDOX_1"/>
    <property type="match status" value="1"/>
</dbReference>
<keyword evidence="6" id="KW-0285">Flavoprotein</keyword>
<evidence type="ECO:0000256" key="3">
    <source>
        <dbReference type="ARBA" id="ARBA00007532"/>
    </source>
</evidence>